<accession>A0A1H0L827</accession>
<sequence>MSLTKKFATVVAAASLGIGGATLTASTAEAATASFQLCNYGSDYVVSAEFPDLGGFSTYAVSPGRCTTTSVYTGARFDLRVRHTNSPLTFWTHLDRTYSSGRTLVQTWASFKSFTYGKLPY</sequence>
<proteinExistence type="predicted"/>
<reference evidence="3" key="1">
    <citation type="submission" date="2016-10" db="EMBL/GenBank/DDBJ databases">
        <authorList>
            <person name="Varghese N."/>
            <person name="Submissions S."/>
        </authorList>
    </citation>
    <scope>NUCLEOTIDE SEQUENCE [LARGE SCALE GENOMIC DNA]</scope>
    <source>
        <strain evidence="3">IBRC-M 10655</strain>
    </source>
</reference>
<evidence type="ECO:0000256" key="1">
    <source>
        <dbReference type="SAM" id="SignalP"/>
    </source>
</evidence>
<name>A0A1H0L827_9PSEU</name>
<gene>
    <name evidence="2" type="ORF">SAMN05192558_10442</name>
</gene>
<dbReference type="Proteomes" id="UP000199651">
    <property type="component" value="Unassembled WGS sequence"/>
</dbReference>
<feature type="chain" id="PRO_5011438725" description="Beta/Gamma crystallin" evidence="1">
    <location>
        <begin position="31"/>
        <end position="121"/>
    </location>
</feature>
<organism evidence="2 3">
    <name type="scientific">Actinokineospora alba</name>
    <dbReference type="NCBI Taxonomy" id="504798"/>
    <lineage>
        <taxon>Bacteria</taxon>
        <taxon>Bacillati</taxon>
        <taxon>Actinomycetota</taxon>
        <taxon>Actinomycetes</taxon>
        <taxon>Pseudonocardiales</taxon>
        <taxon>Pseudonocardiaceae</taxon>
        <taxon>Actinokineospora</taxon>
    </lineage>
</organism>
<dbReference type="RefSeq" id="WP_091373117.1">
    <property type="nucleotide sequence ID" value="NZ_FNDV01000009.1"/>
</dbReference>
<evidence type="ECO:0000313" key="3">
    <source>
        <dbReference type="Proteomes" id="UP000199651"/>
    </source>
</evidence>
<evidence type="ECO:0008006" key="4">
    <source>
        <dbReference type="Google" id="ProtNLM"/>
    </source>
</evidence>
<keyword evidence="3" id="KW-1185">Reference proteome</keyword>
<evidence type="ECO:0000313" key="2">
    <source>
        <dbReference type="EMBL" id="SDO64196.1"/>
    </source>
</evidence>
<dbReference type="EMBL" id="FNJB01000004">
    <property type="protein sequence ID" value="SDO64196.1"/>
    <property type="molecule type" value="Genomic_DNA"/>
</dbReference>
<dbReference type="AlphaFoldDB" id="A0A1H0L827"/>
<dbReference type="OrthoDB" id="3436768at2"/>
<feature type="signal peptide" evidence="1">
    <location>
        <begin position="1"/>
        <end position="30"/>
    </location>
</feature>
<protein>
    <recommendedName>
        <fullName evidence="4">Beta/Gamma crystallin</fullName>
    </recommendedName>
</protein>
<keyword evidence="1" id="KW-0732">Signal</keyword>